<dbReference type="Proteomes" id="UP001396898">
    <property type="component" value="Unassembled WGS sequence"/>
</dbReference>
<keyword evidence="2" id="KW-1185">Reference proteome</keyword>
<comment type="caution">
    <text evidence="1">The sequence shown here is derived from an EMBL/GenBank/DDBJ whole genome shotgun (WGS) entry which is preliminary data.</text>
</comment>
<sequence>MAGQARRASRGGILEACSSRSKQYDTIGIVAERMPVDDKKAAYNVWMVPDSMGWVGEHWEGFSECPARSRKYWYDAHRYDAL</sequence>
<evidence type="ECO:0000313" key="1">
    <source>
        <dbReference type="EMBL" id="KAK8040591.1"/>
    </source>
</evidence>
<proteinExistence type="predicted"/>
<dbReference type="EMBL" id="JAQQWI010000001">
    <property type="protein sequence ID" value="KAK8040591.1"/>
    <property type="molecule type" value="Genomic_DNA"/>
</dbReference>
<protein>
    <submittedName>
        <fullName evidence="1">Uncharacterized protein</fullName>
    </submittedName>
</protein>
<name>A0ABR1T1Y9_9PEZI</name>
<gene>
    <name evidence="1" type="ORF">PG991_000379</name>
</gene>
<evidence type="ECO:0000313" key="2">
    <source>
        <dbReference type="Proteomes" id="UP001396898"/>
    </source>
</evidence>
<organism evidence="1 2">
    <name type="scientific">Apiospora marii</name>
    <dbReference type="NCBI Taxonomy" id="335849"/>
    <lineage>
        <taxon>Eukaryota</taxon>
        <taxon>Fungi</taxon>
        <taxon>Dikarya</taxon>
        <taxon>Ascomycota</taxon>
        <taxon>Pezizomycotina</taxon>
        <taxon>Sordariomycetes</taxon>
        <taxon>Xylariomycetidae</taxon>
        <taxon>Amphisphaeriales</taxon>
        <taxon>Apiosporaceae</taxon>
        <taxon>Apiospora</taxon>
    </lineage>
</organism>
<reference evidence="1 2" key="1">
    <citation type="submission" date="2023-01" db="EMBL/GenBank/DDBJ databases">
        <title>Analysis of 21 Apiospora genomes using comparative genomics revels a genus with tremendous synthesis potential of carbohydrate active enzymes and secondary metabolites.</title>
        <authorList>
            <person name="Sorensen T."/>
        </authorList>
    </citation>
    <scope>NUCLEOTIDE SEQUENCE [LARGE SCALE GENOMIC DNA]</scope>
    <source>
        <strain evidence="1 2">CBS 20057</strain>
    </source>
</reference>
<accession>A0ABR1T1Y9</accession>